<evidence type="ECO:0000259" key="5">
    <source>
        <dbReference type="PROSITE" id="PS50157"/>
    </source>
</evidence>
<dbReference type="PROSITE" id="PS50157">
    <property type="entry name" value="ZINC_FINGER_C2H2_2"/>
    <property type="match status" value="1"/>
</dbReference>
<feature type="compositionally biased region" description="Low complexity" evidence="4">
    <location>
        <begin position="1292"/>
        <end position="1307"/>
    </location>
</feature>
<feature type="compositionally biased region" description="Low complexity" evidence="4">
    <location>
        <begin position="56"/>
        <end position="69"/>
    </location>
</feature>
<feature type="compositionally biased region" description="Low complexity" evidence="4">
    <location>
        <begin position="1022"/>
        <end position="1037"/>
    </location>
</feature>
<dbReference type="GO" id="GO:0036464">
    <property type="term" value="C:cytoplasmic ribonucleoprotein granule"/>
    <property type="evidence" value="ECO:0007669"/>
    <property type="project" value="UniProtKB-ARBA"/>
</dbReference>
<feature type="compositionally biased region" description="Basic and acidic residues" evidence="4">
    <location>
        <begin position="1390"/>
        <end position="1403"/>
    </location>
</feature>
<feature type="compositionally biased region" description="Basic and acidic residues" evidence="4">
    <location>
        <begin position="2570"/>
        <end position="2580"/>
    </location>
</feature>
<feature type="region of interest" description="Disordered" evidence="4">
    <location>
        <begin position="22"/>
        <end position="116"/>
    </location>
</feature>
<dbReference type="OrthoDB" id="8916892at2759"/>
<feature type="compositionally biased region" description="Basic and acidic residues" evidence="4">
    <location>
        <begin position="1851"/>
        <end position="1864"/>
    </location>
</feature>
<dbReference type="SMART" id="SM00355">
    <property type="entry name" value="ZnF_C2H2"/>
    <property type="match status" value="2"/>
</dbReference>
<feature type="region of interest" description="Disordered" evidence="4">
    <location>
        <begin position="1451"/>
        <end position="1489"/>
    </location>
</feature>
<feature type="compositionally biased region" description="Basic and acidic residues" evidence="4">
    <location>
        <begin position="360"/>
        <end position="404"/>
    </location>
</feature>
<feature type="compositionally biased region" description="Acidic residues" evidence="4">
    <location>
        <begin position="2426"/>
        <end position="2442"/>
    </location>
</feature>
<dbReference type="GO" id="GO:0005634">
    <property type="term" value="C:nucleus"/>
    <property type="evidence" value="ECO:0007669"/>
    <property type="project" value="TreeGrafter"/>
</dbReference>
<feature type="region of interest" description="Disordered" evidence="4">
    <location>
        <begin position="1793"/>
        <end position="2093"/>
    </location>
</feature>
<feature type="compositionally biased region" description="Basic and acidic residues" evidence="4">
    <location>
        <begin position="2246"/>
        <end position="2257"/>
    </location>
</feature>
<proteinExistence type="predicted"/>
<dbReference type="PANTHER" id="PTHR12269:SF1">
    <property type="entry name" value="EUKARYOTIC TRANSLATION INITIATION FACTOR 4E TRANSPORTER"/>
    <property type="match status" value="1"/>
</dbReference>
<feature type="compositionally biased region" description="Low complexity" evidence="4">
    <location>
        <begin position="1522"/>
        <end position="1554"/>
    </location>
</feature>
<reference evidence="6 7" key="1">
    <citation type="submission" date="2020-02" db="EMBL/GenBank/DDBJ databases">
        <authorList>
            <person name="Ferguson B K."/>
        </authorList>
    </citation>
    <scope>NUCLEOTIDE SEQUENCE [LARGE SCALE GENOMIC DNA]</scope>
</reference>
<dbReference type="Pfam" id="PF10477">
    <property type="entry name" value="EIF4E-T"/>
    <property type="match status" value="2"/>
</dbReference>
<feature type="compositionally biased region" description="Basic residues" evidence="4">
    <location>
        <begin position="1145"/>
        <end position="1168"/>
    </location>
</feature>
<feature type="compositionally biased region" description="Basic residues" evidence="4">
    <location>
        <begin position="39"/>
        <end position="52"/>
    </location>
</feature>
<feature type="compositionally biased region" description="Low complexity" evidence="4">
    <location>
        <begin position="1474"/>
        <end position="1484"/>
    </location>
</feature>
<feature type="region of interest" description="Disordered" evidence="4">
    <location>
        <begin position="2566"/>
        <end position="2602"/>
    </location>
</feature>
<feature type="region of interest" description="Disordered" evidence="4">
    <location>
        <begin position="899"/>
        <end position="941"/>
    </location>
</feature>
<feature type="compositionally biased region" description="Basic and acidic residues" evidence="4">
    <location>
        <begin position="2443"/>
        <end position="2457"/>
    </location>
</feature>
<feature type="region of interest" description="Disordered" evidence="4">
    <location>
        <begin position="2151"/>
        <end position="2518"/>
    </location>
</feature>
<feature type="compositionally biased region" description="Basic residues" evidence="4">
    <location>
        <begin position="2190"/>
        <end position="2201"/>
    </location>
</feature>
<dbReference type="GO" id="GO:0003729">
    <property type="term" value="F:mRNA binding"/>
    <property type="evidence" value="ECO:0007669"/>
    <property type="project" value="TreeGrafter"/>
</dbReference>
<feature type="compositionally biased region" description="Low complexity" evidence="4">
    <location>
        <begin position="711"/>
        <end position="720"/>
    </location>
</feature>
<dbReference type="GO" id="GO:0017148">
    <property type="term" value="P:negative regulation of translation"/>
    <property type="evidence" value="ECO:0007669"/>
    <property type="project" value="TreeGrafter"/>
</dbReference>
<feature type="compositionally biased region" description="Polar residues" evidence="4">
    <location>
        <begin position="1679"/>
        <end position="1693"/>
    </location>
</feature>
<dbReference type="GO" id="GO:0008270">
    <property type="term" value="F:zinc ion binding"/>
    <property type="evidence" value="ECO:0007669"/>
    <property type="project" value="UniProtKB-KW"/>
</dbReference>
<feature type="compositionally biased region" description="Basic and acidic residues" evidence="4">
    <location>
        <begin position="217"/>
        <end position="236"/>
    </location>
</feature>
<feature type="region of interest" description="Disordered" evidence="4">
    <location>
        <begin position="1276"/>
        <end position="1419"/>
    </location>
</feature>
<feature type="compositionally biased region" description="Basic and acidic residues" evidence="4">
    <location>
        <begin position="1596"/>
        <end position="1612"/>
    </location>
</feature>
<gene>
    <name evidence="6" type="ORF">TBRA_LOCUS7780</name>
</gene>
<feature type="region of interest" description="Disordered" evidence="4">
    <location>
        <begin position="541"/>
        <end position="571"/>
    </location>
</feature>
<feature type="compositionally biased region" description="Low complexity" evidence="4">
    <location>
        <begin position="22"/>
        <end position="38"/>
    </location>
</feature>
<feature type="compositionally biased region" description="Low complexity" evidence="4">
    <location>
        <begin position="1088"/>
        <end position="1107"/>
    </location>
</feature>
<feature type="region of interest" description="Disordered" evidence="4">
    <location>
        <begin position="360"/>
        <end position="417"/>
    </location>
</feature>
<feature type="compositionally biased region" description="Basic and acidic residues" evidence="4">
    <location>
        <begin position="1310"/>
        <end position="1319"/>
    </location>
</feature>
<feature type="region of interest" description="Disordered" evidence="4">
    <location>
        <begin position="1592"/>
        <end position="1612"/>
    </location>
</feature>
<feature type="compositionally biased region" description="Basic and acidic residues" evidence="4">
    <location>
        <begin position="1555"/>
        <end position="1572"/>
    </location>
</feature>
<feature type="compositionally biased region" description="Polar residues" evidence="4">
    <location>
        <begin position="912"/>
        <end position="925"/>
    </location>
</feature>
<keyword evidence="3" id="KW-0479">Metal-binding</keyword>
<keyword evidence="3" id="KW-0862">Zinc</keyword>
<feature type="compositionally biased region" description="Low complexity" evidence="4">
    <location>
        <begin position="2209"/>
        <end position="2233"/>
    </location>
</feature>
<feature type="compositionally biased region" description="Polar residues" evidence="4">
    <location>
        <begin position="1793"/>
        <end position="1831"/>
    </location>
</feature>
<feature type="region of interest" description="Disordered" evidence="4">
    <location>
        <begin position="188"/>
        <end position="240"/>
    </location>
</feature>
<keyword evidence="2" id="KW-0963">Cytoplasm</keyword>
<feature type="compositionally biased region" description="Acidic residues" evidence="4">
    <location>
        <begin position="2386"/>
        <end position="2402"/>
    </location>
</feature>
<feature type="region of interest" description="Disordered" evidence="4">
    <location>
        <begin position="1510"/>
        <end position="1580"/>
    </location>
</feature>
<dbReference type="EMBL" id="CADCXV010000804">
    <property type="protein sequence ID" value="CAB0035897.1"/>
    <property type="molecule type" value="Genomic_DNA"/>
</dbReference>
<feature type="compositionally biased region" description="Basic residues" evidence="4">
    <location>
        <begin position="721"/>
        <end position="731"/>
    </location>
</feature>
<comment type="subcellular location">
    <subcellularLocation>
        <location evidence="1">Cytoplasm</location>
    </subcellularLocation>
</comment>
<evidence type="ECO:0000313" key="6">
    <source>
        <dbReference type="EMBL" id="CAB0035897.1"/>
    </source>
</evidence>
<dbReference type="InterPro" id="IPR018862">
    <property type="entry name" value="eIF4E-T"/>
</dbReference>
<feature type="compositionally biased region" description="Basic and acidic residues" evidence="4">
    <location>
        <begin position="188"/>
        <end position="197"/>
    </location>
</feature>
<feature type="compositionally biased region" description="Basic and acidic residues" evidence="4">
    <location>
        <begin position="1873"/>
        <end position="1931"/>
    </location>
</feature>
<feature type="compositionally biased region" description="Basic and acidic residues" evidence="4">
    <location>
        <begin position="1943"/>
        <end position="1990"/>
    </location>
</feature>
<feature type="region of interest" description="Disordered" evidence="4">
    <location>
        <begin position="1658"/>
        <end position="1761"/>
    </location>
</feature>
<dbReference type="Gene3D" id="3.30.160.60">
    <property type="entry name" value="Classic Zinc Finger"/>
    <property type="match status" value="1"/>
</dbReference>
<feature type="region of interest" description="Disordered" evidence="4">
    <location>
        <begin position="316"/>
        <end position="342"/>
    </location>
</feature>
<feature type="compositionally biased region" description="Basic and acidic residues" evidence="4">
    <location>
        <begin position="2180"/>
        <end position="2189"/>
    </location>
</feature>
<feature type="region of interest" description="Disordered" evidence="4">
    <location>
        <begin position="988"/>
        <end position="1037"/>
    </location>
</feature>
<keyword evidence="3" id="KW-0863">Zinc-finger</keyword>
<evidence type="ECO:0000256" key="4">
    <source>
        <dbReference type="SAM" id="MobiDB-lite"/>
    </source>
</evidence>
<keyword evidence="7" id="KW-1185">Reference proteome</keyword>
<feature type="region of interest" description="Disordered" evidence="4">
    <location>
        <begin position="710"/>
        <end position="733"/>
    </location>
</feature>
<feature type="compositionally biased region" description="Low complexity" evidence="4">
    <location>
        <begin position="2295"/>
        <end position="2306"/>
    </location>
</feature>
<feature type="region of interest" description="Disordered" evidence="4">
    <location>
        <begin position="657"/>
        <end position="676"/>
    </location>
</feature>
<feature type="compositionally biased region" description="Polar residues" evidence="4">
    <location>
        <begin position="198"/>
        <end position="216"/>
    </location>
</feature>
<evidence type="ECO:0000256" key="2">
    <source>
        <dbReference type="ARBA" id="ARBA00022490"/>
    </source>
</evidence>
<dbReference type="InterPro" id="IPR013087">
    <property type="entry name" value="Znf_C2H2_type"/>
</dbReference>
<feature type="compositionally biased region" description="Basic and acidic residues" evidence="4">
    <location>
        <begin position="2593"/>
        <end position="2602"/>
    </location>
</feature>
<evidence type="ECO:0000313" key="7">
    <source>
        <dbReference type="Proteomes" id="UP000479190"/>
    </source>
</evidence>
<sequence>MRLEQTSNAVANTLRILSIIHQRPPLQHQQQERQQQQLNRRRRRRRENRRARTSGQQPQQQEQPQQQRQQQRHRRQRRGSLVGPTGAPKLDSTLAQQTKPYHWTKRAAKDQPRPTSKLAFRDDAIISMSIGGEITDASIVEVGRSRPQYQYSREELMKIKLLPRSNRKPDCLDSSYFNARGVWDPERWHESRGRNERSVTSSMVSLNTSGIGTISDDSTKPRRSGDPRERIRKEQDGIVLSPQRRSFNSGCFVNVTEASATTVTVKRSVSPIGKADVRLSAELSHRDATRRIGSGRILTRDLSRDMWDFRSEDKHESDYGYRSSDRDRDRNIGGGLRDRDRDRDRDDRFERRSFGRDYDRAGDRAGDRDRLDRNDRDKDRRERRSYGDRDRDRDRDRRRTFSDNRDEEPEWFSLGPTSQHDTIELPCLYVISFLDYPFQNGAGAGEKSGSRFSQWFQRESPPLSNQQNQQMDPMRSSIQEELLNNLLNDSSEKIPSVTESSAFFAPIAPAANTPAMSQHRHPQQPSDGTGFKLLEMLQRNNKPSQNGQGDAAGNNLMSMLNKNPPKEMGGGAKKIVSLEELEARMRGGMPSQQPEPPKPNKSKEDMTAFKKLLAQVSGGQAVPATNGPGPQQKHQMPPQNIQPMTLMQLLNSQMKNPQPPVMTPQQAVRSPSEPPMPVPQSFNHVGPLGPVQNHHQSQMQHENLMKVLHIQQQQQQQQQHQHQHQHQQKQRQHNEMLSMMMQNAAQQQQQQHHQRIIGASPLPPDIQMLVNNASVTRELLARPEAEAIITGMHRGEITRQHLVQQLQQNPAMQHRHREVLASILKIHGGMTPRTTSPHSNAPMPQDPMLQQMIYQQQQRMMSPLNNTMGARVPSPRELVAHSQNILQNALMKKKLEEQNYRKRQDPHPSGPNPSANPQRSATPVNTPAKPSISPTPLAFTPTSVLRKMTADKEPEGQMLTCDQLETAPSISAVGCGLQDVVKLPTPQHQQQMLAQLARQHPMQQRPAGTPSGQQPPLPPPSQQQQPPKQQPTQPQQQLSNWAVGLILKSSNILVDRLSKEVHRHRCRKHKDLNNNNNSSQCPRNFRMNSHNSNSNNSSSNNNNNNNNSVTLKAYLVAMCDQNTLCHPNNHSSHLSNRIISERHSNNQRKRGKGRCYRSRRRRRRRRSRILLLPQPRRKPTRARQRSERVDHRIFDQGAARRRRVFSSTRRPSKVTYIRITFNKHKRSSGFSRRYTYITCKYQKLIVNRRTSFLMNESTEIVVQAYKNYYSSKVKQNLKNETPDSPPPPSSPPESEAPSKPSEPIIIPTERSAHYGRPDTIHSSASPLNDQRRRKSRSPPGYASRFLPVASRDLRQSSPQAWDSDTEEKNKESQIIVPGAKKPINSMVSTEEYRDVYSSERRENPPPPLSHPSDNIPTVPVNELEGARRLSSVLEKTRILHSNAELTRLLHNIQSPKSDSDMRVRTLPTSPLRPPSVAAPSTPSTHFNAPLPSSGLPISFEELSEYLPADSASRAQELENRSSRVNSSFPSRLSSNSAPNIANNIAESSSLSSSAYDHRDPRMSNDPRIRPNTDPRNVGASVTRFADNYERHKRPLQHSEHPSHPSSHSDYRTHQFRSEVPLSNNTAPQIPALGGYSMNQHNQMSGGYDYRQVQTPITSNAQSASQPPQSHWGNMPHHNSIPSSQQTQWGSMSHMQPGMHMSQMSNYPSVNANQPSKGPGQPNSWQNPSMYSERSTMINGDSRMTPSGYSNQMQTQMVQTHQNQRPMMNQQSSNNYTVTNNYANYSDTRSVYETPTQMNSGRQSWNPTNGPRFSTHRPNLTNVSSIHYTTSRPVREKDMQPSRNQDVLQVCRTRDPRDPRSRGEPRPPTPPIRKSNEPTADKEKEKIVDKEKEKDKDKHREKEKDKQKDKEKDKQREKEKEVQPNKHAKENPEPSPSVKKYKDHSKNDLYKSKDRDVHKSKSRDGVKSKDKDHETNKKREIVKSKSKESKSIAEFYGAIDTQKPGLQKFKIPKKKPLIDSHSESAKEQEVIQNTDVEGKRSSPPVENDIQSNTPDSTNKDDDANTASKGNKNDVCEKEKEQISGKNKDKKKPKDIEKLLQNIPENFSKDELAVLLKNFLQSNKKCKKNTVIYSSDEESDDSDINKVSTTLSNKKKNVLASSSDEESEVASKKSSISNKKSSKTDSKDCKEKKRKKKKDKKKEKQNDVPVSTETTESNIINTEVTVTRETTVNEETSIETHVNVPATKEVEDSSKDKVTPPKAKPKRRRELDALQEDLKTSWICDGAMKATGSRICSSRQQQNISEQQQVEDESTPAPRTRRTPGPKPKSATKAKKSPAAALESQTHVTDGETDDVSAASATSDISTKTTRKSKAKKNIPLAPLFDESSIDDFNLDDVSYEEPSDSSLTSEISDKSKRGGKRKSGQASEDEEEEEEEEEEEDENEDKKMDDNVKEEENKSNTPLKSQQSSPPKFLRIRRISGDLLSKVEGETSPYKKASSSHENGRMGDGGYKNAQKAMSEDENWLPKFVPEHKSMNNITAEPFDTTPLWQRNAPRIRHIRGILFEEDEEEPKSTSKRKIESVESPTKTPKSSKLKCESPDKRSKVTIQELPEGGFGPYGEPDGSFYVCPLCDRFTARNKSDFREHLFRELRYYKFGCNLCDYSAVSRTNVNKHKNNKHPGQEIEILTLVVHDNIETWVSSPL</sequence>
<name>A0A6H5IH06_9HYME</name>
<feature type="compositionally biased region" description="Low complexity" evidence="4">
    <location>
        <begin position="1660"/>
        <end position="1669"/>
    </location>
</feature>
<feature type="compositionally biased region" description="Basic residues" evidence="4">
    <location>
        <begin position="2317"/>
        <end position="2334"/>
    </location>
</feature>
<dbReference type="Proteomes" id="UP000479190">
    <property type="component" value="Unassembled WGS sequence"/>
</dbReference>
<feature type="domain" description="C2H2-type" evidence="5">
    <location>
        <begin position="2654"/>
        <end position="2682"/>
    </location>
</feature>
<evidence type="ECO:0000256" key="1">
    <source>
        <dbReference type="ARBA" id="ARBA00004496"/>
    </source>
</evidence>
<accession>A0A6H5IH06</accession>
<feature type="region of interest" description="Disordered" evidence="4">
    <location>
        <begin position="1131"/>
        <end position="1188"/>
    </location>
</feature>
<feature type="compositionally biased region" description="Polar residues" evidence="4">
    <location>
        <begin position="2458"/>
        <end position="2469"/>
    </location>
</feature>
<protein>
    <recommendedName>
        <fullName evidence="5">C2H2-type domain-containing protein</fullName>
    </recommendedName>
</protein>
<feature type="compositionally biased region" description="Polar residues" evidence="4">
    <location>
        <begin position="1701"/>
        <end position="1761"/>
    </location>
</feature>
<dbReference type="PANTHER" id="PTHR12269">
    <property type="entry name" value="EUKARYOTIC TRANSLATION INITIATION FACTOR 4E TRANSPORTER"/>
    <property type="match status" value="1"/>
</dbReference>
<feature type="compositionally biased region" description="Basic and acidic residues" evidence="4">
    <location>
        <begin position="2267"/>
        <end position="2277"/>
    </location>
</feature>
<feature type="compositionally biased region" description="Basic and acidic residues" evidence="4">
    <location>
        <begin position="2015"/>
        <end position="2028"/>
    </location>
</feature>
<feature type="region of interest" description="Disordered" evidence="4">
    <location>
        <begin position="1064"/>
        <end position="1107"/>
    </location>
</feature>
<organism evidence="6 7">
    <name type="scientific">Trichogramma brassicae</name>
    <dbReference type="NCBI Taxonomy" id="86971"/>
    <lineage>
        <taxon>Eukaryota</taxon>
        <taxon>Metazoa</taxon>
        <taxon>Ecdysozoa</taxon>
        <taxon>Arthropoda</taxon>
        <taxon>Hexapoda</taxon>
        <taxon>Insecta</taxon>
        <taxon>Pterygota</taxon>
        <taxon>Neoptera</taxon>
        <taxon>Endopterygota</taxon>
        <taxon>Hymenoptera</taxon>
        <taxon>Apocrita</taxon>
        <taxon>Proctotrupomorpha</taxon>
        <taxon>Chalcidoidea</taxon>
        <taxon>Trichogrammatidae</taxon>
        <taxon>Trichogramma</taxon>
    </lineage>
</organism>
<evidence type="ECO:0000256" key="3">
    <source>
        <dbReference type="PROSITE-ProRule" id="PRU00042"/>
    </source>
</evidence>
<feature type="compositionally biased region" description="Basic and acidic residues" evidence="4">
    <location>
        <begin position="2069"/>
        <end position="2093"/>
    </location>
</feature>